<keyword evidence="4 5" id="KW-0472">Membrane</keyword>
<proteinExistence type="predicted"/>
<keyword evidence="3 5" id="KW-1133">Transmembrane helix</keyword>
<evidence type="ECO:0000313" key="7">
    <source>
        <dbReference type="Proteomes" id="UP000004290"/>
    </source>
</evidence>
<gene>
    <name evidence="6" type="ORF">HMPREF9319_0734</name>
</gene>
<evidence type="ECO:0000256" key="2">
    <source>
        <dbReference type="ARBA" id="ARBA00022692"/>
    </source>
</evidence>
<keyword evidence="2 5" id="KW-0812">Transmembrane</keyword>
<dbReference type="InterPro" id="IPR037294">
    <property type="entry name" value="ABC_BtuC-like"/>
</dbReference>
<dbReference type="Proteomes" id="UP000004290">
    <property type="component" value="Unassembled WGS sequence"/>
</dbReference>
<evidence type="ECO:0000256" key="3">
    <source>
        <dbReference type="ARBA" id="ARBA00022989"/>
    </source>
</evidence>
<dbReference type="SUPFAM" id="SSF81345">
    <property type="entry name" value="ABC transporter involved in vitamin B12 uptake, BtuC"/>
    <property type="match status" value="1"/>
</dbReference>
<organism evidence="6 7">
    <name type="scientific">Streptococcus equinus ATCC 700338</name>
    <dbReference type="NCBI Taxonomy" id="864569"/>
    <lineage>
        <taxon>Bacteria</taxon>
        <taxon>Bacillati</taxon>
        <taxon>Bacillota</taxon>
        <taxon>Bacilli</taxon>
        <taxon>Lactobacillales</taxon>
        <taxon>Streptococcaceae</taxon>
        <taxon>Streptococcus</taxon>
    </lineage>
</organism>
<comment type="subcellular location">
    <subcellularLocation>
        <location evidence="1">Membrane</location>
        <topology evidence="1">Multi-pass membrane protein</topology>
    </subcellularLocation>
</comment>
<dbReference type="EMBL" id="AEEL01000012">
    <property type="protein sequence ID" value="EFM27764.1"/>
    <property type="molecule type" value="Genomic_DNA"/>
</dbReference>
<protein>
    <submittedName>
        <fullName evidence="6">Uncharacterized protein</fullName>
    </submittedName>
</protein>
<keyword evidence="7" id="KW-1185">Reference proteome</keyword>
<dbReference type="AlphaFoldDB" id="E0PD11"/>
<feature type="transmembrane region" description="Helical" evidence="5">
    <location>
        <begin position="22"/>
        <end position="43"/>
    </location>
</feature>
<accession>E0PD11</accession>
<evidence type="ECO:0000256" key="4">
    <source>
        <dbReference type="ARBA" id="ARBA00023136"/>
    </source>
</evidence>
<dbReference type="HOGENOM" id="CLU_197625_0_0_9"/>
<reference evidence="6 7" key="1">
    <citation type="submission" date="2010-07" db="EMBL/GenBank/DDBJ databases">
        <authorList>
            <person name="Muzny D."/>
            <person name="Qin X."/>
            <person name="Deng J."/>
            <person name="Jiang H."/>
            <person name="Liu Y."/>
            <person name="Qu J."/>
            <person name="Song X.-Z."/>
            <person name="Zhang L."/>
            <person name="Thornton R."/>
            <person name="Coyle M."/>
            <person name="Francisco L."/>
            <person name="Jackson L."/>
            <person name="Javaid M."/>
            <person name="Korchina V."/>
            <person name="Kovar C."/>
            <person name="Mata R."/>
            <person name="Mathew T."/>
            <person name="Ngo R."/>
            <person name="Nguyen L."/>
            <person name="Nguyen N."/>
            <person name="Okwuonu G."/>
            <person name="Ongeri F."/>
            <person name="Pham C."/>
            <person name="Simmons D."/>
            <person name="Wilczek-Boney K."/>
            <person name="Hale W."/>
            <person name="Jakkamsetti A."/>
            <person name="Pham P."/>
            <person name="Ruth R."/>
            <person name="San Lucas F."/>
            <person name="Warren J."/>
            <person name="Zhang J."/>
            <person name="Zhao Z."/>
            <person name="Zhou C."/>
            <person name="Zhu D."/>
            <person name="Lee S."/>
            <person name="Bess C."/>
            <person name="Blankenburg K."/>
            <person name="Forbes L."/>
            <person name="Fu Q."/>
            <person name="Gubbala S."/>
            <person name="Hirani K."/>
            <person name="Jayaseelan J.C."/>
            <person name="Lara F."/>
            <person name="Munidasa M."/>
            <person name="Palculict T."/>
            <person name="Patil S."/>
            <person name="Pu L.-L."/>
            <person name="Saada N."/>
            <person name="Tang L."/>
            <person name="Weissenberger G."/>
            <person name="Zhu Y."/>
            <person name="Hemphill L."/>
            <person name="Shang Y."/>
            <person name="Youmans B."/>
            <person name="Ayvaz T."/>
            <person name="Ross M."/>
            <person name="Santibanez J."/>
            <person name="Aqrawi P."/>
            <person name="Gross S."/>
            <person name="Joshi V."/>
            <person name="Fowler G."/>
            <person name="Nazareth L."/>
            <person name="Reid J."/>
            <person name="Worley K."/>
            <person name="Petrosino J."/>
            <person name="Highlander S."/>
            <person name="Gibbs R."/>
        </authorList>
    </citation>
    <scope>NUCLEOTIDE SEQUENCE [LARGE SCALE GENOMIC DNA]</scope>
    <source>
        <strain evidence="6 7">ATCC 700338</strain>
    </source>
</reference>
<dbReference type="GO" id="GO:0016020">
    <property type="term" value="C:membrane"/>
    <property type="evidence" value="ECO:0007669"/>
    <property type="project" value="UniProtKB-SubCell"/>
</dbReference>
<evidence type="ECO:0000256" key="1">
    <source>
        <dbReference type="ARBA" id="ARBA00004141"/>
    </source>
</evidence>
<evidence type="ECO:0000256" key="5">
    <source>
        <dbReference type="SAM" id="Phobius"/>
    </source>
</evidence>
<sequence length="78" mass="9187">MNHAYLEPWQSFWQRVPFKEKWMLSLIGLIYGGMIGAVAERIASRFNLVQSMTLWTQGSFAMIQTNQYEWLFLNLILA</sequence>
<name>E0PD11_STREI</name>
<evidence type="ECO:0000313" key="6">
    <source>
        <dbReference type="EMBL" id="EFM27764.1"/>
    </source>
</evidence>
<comment type="caution">
    <text evidence="6">The sequence shown here is derived from an EMBL/GenBank/DDBJ whole genome shotgun (WGS) entry which is preliminary data.</text>
</comment>